<dbReference type="GO" id="GO:0000086">
    <property type="term" value="P:G2/M transition of mitotic cell cycle"/>
    <property type="evidence" value="ECO:0007669"/>
    <property type="project" value="TreeGrafter"/>
</dbReference>
<evidence type="ECO:0000256" key="10">
    <source>
        <dbReference type="ARBA" id="ARBA00048367"/>
    </source>
</evidence>
<dbReference type="EMBL" id="JH712068">
    <property type="protein sequence ID" value="EFO27307.1"/>
    <property type="molecule type" value="Genomic_DNA"/>
</dbReference>
<accession>A0A1S0UA07</accession>
<comment type="catalytic activity">
    <reaction evidence="9">
        <text>L-threonyl-[protein] + ATP = O-phospho-L-threonyl-[protein] + ADP + H(+)</text>
        <dbReference type="Rhea" id="RHEA:46608"/>
        <dbReference type="Rhea" id="RHEA-COMP:11060"/>
        <dbReference type="Rhea" id="RHEA-COMP:11605"/>
        <dbReference type="ChEBI" id="CHEBI:15378"/>
        <dbReference type="ChEBI" id="CHEBI:30013"/>
        <dbReference type="ChEBI" id="CHEBI:30616"/>
        <dbReference type="ChEBI" id="CHEBI:61977"/>
        <dbReference type="ChEBI" id="CHEBI:456216"/>
        <dbReference type="EC" id="2.7.11.22"/>
    </reaction>
</comment>
<dbReference type="Pfam" id="PF00069">
    <property type="entry name" value="Pkinase"/>
    <property type="match status" value="1"/>
</dbReference>
<gene>
    <name evidence="13 15" type="ORF">LOAG_01171</name>
</gene>
<evidence type="ECO:0000256" key="8">
    <source>
        <dbReference type="ARBA" id="ARBA00023242"/>
    </source>
</evidence>
<keyword evidence="6 13" id="KW-0418">Kinase</keyword>
<dbReference type="InterPro" id="IPR000719">
    <property type="entry name" value="Prot_kinase_dom"/>
</dbReference>
<dbReference type="InParanoid" id="A0A1I7VWP1"/>
<reference evidence="13 14" key="1">
    <citation type="submission" date="2012-04" db="EMBL/GenBank/DDBJ databases">
        <title>The Genome Sequence of Loa loa.</title>
        <authorList>
            <consortium name="The Broad Institute Genome Sequencing Platform"/>
            <consortium name="Broad Institute Genome Sequencing Center for Infectious Disease"/>
            <person name="Nutman T.B."/>
            <person name="Fink D.L."/>
            <person name="Russ C."/>
            <person name="Young S."/>
            <person name="Zeng Q."/>
            <person name="Gargeya S."/>
            <person name="Alvarado L."/>
            <person name="Berlin A."/>
            <person name="Chapman S.B."/>
            <person name="Chen Z."/>
            <person name="Freedman E."/>
            <person name="Gellesch M."/>
            <person name="Goldberg J."/>
            <person name="Griggs A."/>
            <person name="Gujja S."/>
            <person name="Heilman E.R."/>
            <person name="Heiman D."/>
            <person name="Howarth C."/>
            <person name="Mehta T."/>
            <person name="Neiman D."/>
            <person name="Pearson M."/>
            <person name="Roberts A."/>
            <person name="Saif S."/>
            <person name="Shea T."/>
            <person name="Shenoy N."/>
            <person name="Sisk P."/>
            <person name="Stolte C."/>
            <person name="Sykes S."/>
            <person name="White J."/>
            <person name="Yandava C."/>
            <person name="Haas B."/>
            <person name="Henn M.R."/>
            <person name="Nusbaum C."/>
            <person name="Birren B."/>
        </authorList>
    </citation>
    <scope>NUCLEOTIDE SEQUENCE [LARGE SCALE GENOMIC DNA]</scope>
</reference>
<dbReference type="InterPro" id="IPR008266">
    <property type="entry name" value="Tyr_kinase_AS"/>
</dbReference>
<name>A0A1I7VWP1_LOALO</name>
<dbReference type="eggNOG" id="KOG0594">
    <property type="taxonomic scope" value="Eukaryota"/>
</dbReference>
<evidence type="ECO:0000256" key="5">
    <source>
        <dbReference type="ARBA" id="ARBA00022741"/>
    </source>
</evidence>
<dbReference type="OMA" id="GIMIVQK"/>
<reference evidence="15" key="2">
    <citation type="submission" date="2016-11" db="UniProtKB">
        <authorList>
            <consortium name="WormBaseParasite"/>
        </authorList>
    </citation>
    <scope>IDENTIFICATION</scope>
</reference>
<proteinExistence type="predicted"/>
<dbReference type="WBParaSite" id="EN70_710">
    <property type="protein sequence ID" value="EN70_710"/>
    <property type="gene ID" value="EN70_710"/>
</dbReference>
<keyword evidence="3" id="KW-0597">Phosphoprotein</keyword>
<comment type="catalytic activity">
    <reaction evidence="11">
        <text>[DNA-directed RNA polymerase] + ATP = phospho-[DNA-directed RNA polymerase] + ADP + H(+)</text>
        <dbReference type="Rhea" id="RHEA:10216"/>
        <dbReference type="Rhea" id="RHEA-COMP:11321"/>
        <dbReference type="Rhea" id="RHEA-COMP:11322"/>
        <dbReference type="ChEBI" id="CHEBI:15378"/>
        <dbReference type="ChEBI" id="CHEBI:30616"/>
        <dbReference type="ChEBI" id="CHEBI:43176"/>
        <dbReference type="ChEBI" id="CHEBI:68546"/>
        <dbReference type="ChEBI" id="CHEBI:456216"/>
        <dbReference type="EC" id="2.7.11.23"/>
    </reaction>
</comment>
<dbReference type="RefSeq" id="XP_003136759.1">
    <property type="nucleotide sequence ID" value="XM_003136711.1"/>
</dbReference>
<dbReference type="STRING" id="7209.A0A1I7VWP1"/>
<dbReference type="GeneID" id="9938542"/>
<dbReference type="GO" id="GO:0008353">
    <property type="term" value="F:RNA polymerase II CTD heptapeptide repeat kinase activity"/>
    <property type="evidence" value="ECO:0007669"/>
    <property type="project" value="UniProtKB-EC"/>
</dbReference>
<sequence>MALTLQGAWNSYYLKVCNIGQGVYGAEYSVVDESAGKQVAVKKIQMNSAGVSSSLIREITLLKFLQHPNIVTLEDVIIGDDQLYLVFEFFNMNLKTYICKIPDDNWMDRAAQKLYLYQILQAICYCHQKNILHCDLRPENLLLNQNGLLKLAEFRFGEAAVNTTEMHCAQEDSTQFYKAPELLFGWTRYTSAVDIWSIGCITAEMAMKETLFPLGDSNIDQIFRIFSVLSTPCEEILHVFTNVPNCSKTFPNWKNNHLHEILNGFMDANGIMIVQKMLTYEPEKRISAEVLLKDSYFADIDRTKLPISDY</sequence>
<accession>A0A1I7VWP1</accession>
<evidence type="ECO:0000256" key="7">
    <source>
        <dbReference type="ARBA" id="ARBA00022840"/>
    </source>
</evidence>
<feature type="domain" description="Protein kinase" evidence="12">
    <location>
        <begin position="13"/>
        <end position="297"/>
    </location>
</feature>
<dbReference type="GO" id="GO:0005634">
    <property type="term" value="C:nucleus"/>
    <property type="evidence" value="ECO:0007669"/>
    <property type="project" value="UniProtKB-SubCell"/>
</dbReference>
<dbReference type="GO" id="GO:0005524">
    <property type="term" value="F:ATP binding"/>
    <property type="evidence" value="ECO:0007669"/>
    <property type="project" value="UniProtKB-KW"/>
</dbReference>
<evidence type="ECO:0000313" key="13">
    <source>
        <dbReference type="EMBL" id="EFO27307.1"/>
    </source>
</evidence>
<evidence type="ECO:0000259" key="12">
    <source>
        <dbReference type="PROSITE" id="PS50011"/>
    </source>
</evidence>
<keyword evidence="4" id="KW-0808">Transferase</keyword>
<protein>
    <submittedName>
        <fullName evidence="13 15">CMGC/CDK/CDC2 protein kinase</fullName>
    </submittedName>
</protein>
<dbReference type="InterPro" id="IPR011009">
    <property type="entry name" value="Kinase-like_dom_sf"/>
</dbReference>
<evidence type="ECO:0000256" key="11">
    <source>
        <dbReference type="ARBA" id="ARBA00049280"/>
    </source>
</evidence>
<evidence type="ECO:0000256" key="9">
    <source>
        <dbReference type="ARBA" id="ARBA00047811"/>
    </source>
</evidence>
<dbReference type="GO" id="GO:0007095">
    <property type="term" value="P:mitotic G2 DNA damage checkpoint signaling"/>
    <property type="evidence" value="ECO:0007669"/>
    <property type="project" value="TreeGrafter"/>
</dbReference>
<organism evidence="14 15">
    <name type="scientific">Loa loa</name>
    <name type="common">Eye worm</name>
    <name type="synonym">Filaria loa</name>
    <dbReference type="NCBI Taxonomy" id="7209"/>
    <lineage>
        <taxon>Eukaryota</taxon>
        <taxon>Metazoa</taxon>
        <taxon>Ecdysozoa</taxon>
        <taxon>Nematoda</taxon>
        <taxon>Chromadorea</taxon>
        <taxon>Rhabditida</taxon>
        <taxon>Spirurina</taxon>
        <taxon>Spiruromorpha</taxon>
        <taxon>Filarioidea</taxon>
        <taxon>Onchocercidae</taxon>
        <taxon>Loa</taxon>
    </lineage>
</organism>
<dbReference type="SUPFAM" id="SSF56112">
    <property type="entry name" value="Protein kinase-like (PK-like)"/>
    <property type="match status" value="1"/>
</dbReference>
<dbReference type="PROSITE" id="PS00109">
    <property type="entry name" value="PROTEIN_KINASE_TYR"/>
    <property type="match status" value="1"/>
</dbReference>
<dbReference type="OrthoDB" id="5777005at2759"/>
<comment type="catalytic activity">
    <reaction evidence="10">
        <text>L-seryl-[protein] + ATP = O-phospho-L-seryl-[protein] + ADP + H(+)</text>
        <dbReference type="Rhea" id="RHEA:17989"/>
        <dbReference type="Rhea" id="RHEA-COMP:9863"/>
        <dbReference type="Rhea" id="RHEA-COMP:11604"/>
        <dbReference type="ChEBI" id="CHEBI:15378"/>
        <dbReference type="ChEBI" id="CHEBI:29999"/>
        <dbReference type="ChEBI" id="CHEBI:30616"/>
        <dbReference type="ChEBI" id="CHEBI:83421"/>
        <dbReference type="ChEBI" id="CHEBI:456216"/>
        <dbReference type="EC" id="2.7.11.22"/>
    </reaction>
</comment>
<evidence type="ECO:0000256" key="1">
    <source>
        <dbReference type="ARBA" id="ARBA00004123"/>
    </source>
</evidence>
<dbReference type="AlphaFoldDB" id="A0A1I7VWP1"/>
<keyword evidence="8" id="KW-0539">Nucleus</keyword>
<dbReference type="CTD" id="9938542"/>
<evidence type="ECO:0000313" key="14">
    <source>
        <dbReference type="Proteomes" id="UP000095285"/>
    </source>
</evidence>
<evidence type="ECO:0000256" key="4">
    <source>
        <dbReference type="ARBA" id="ARBA00022679"/>
    </source>
</evidence>
<evidence type="ECO:0000256" key="3">
    <source>
        <dbReference type="ARBA" id="ARBA00022553"/>
    </source>
</evidence>
<dbReference type="FunFam" id="1.10.510.10:FF:000624">
    <property type="entry name" value="Mitogen-activated protein kinase"/>
    <property type="match status" value="1"/>
</dbReference>
<keyword evidence="7" id="KW-0067">ATP-binding</keyword>
<keyword evidence="14" id="KW-1185">Reference proteome</keyword>
<dbReference type="PANTHER" id="PTHR24056">
    <property type="entry name" value="CELL DIVISION PROTEIN KINASE"/>
    <property type="match status" value="1"/>
</dbReference>
<dbReference type="Gene3D" id="3.30.200.20">
    <property type="entry name" value="Phosphorylase Kinase, domain 1"/>
    <property type="match status" value="1"/>
</dbReference>
<dbReference type="InterPro" id="IPR050108">
    <property type="entry name" value="CDK"/>
</dbReference>
<dbReference type="KEGG" id="loa:LOAG_01171"/>
<keyword evidence="2" id="KW-0723">Serine/threonine-protein kinase</keyword>
<dbReference type="Proteomes" id="UP000095285">
    <property type="component" value="Unassembled WGS sequence"/>
</dbReference>
<evidence type="ECO:0000256" key="6">
    <source>
        <dbReference type="ARBA" id="ARBA00022777"/>
    </source>
</evidence>
<comment type="subcellular location">
    <subcellularLocation>
        <location evidence="1">Nucleus</location>
    </subcellularLocation>
</comment>
<dbReference type="GO" id="GO:0004693">
    <property type="term" value="F:cyclin-dependent protein serine/threonine kinase activity"/>
    <property type="evidence" value="ECO:0007669"/>
    <property type="project" value="UniProtKB-EC"/>
</dbReference>
<dbReference type="PROSITE" id="PS50011">
    <property type="entry name" value="PROTEIN_KINASE_DOM"/>
    <property type="match status" value="1"/>
</dbReference>
<dbReference type="Gene3D" id="1.10.510.10">
    <property type="entry name" value="Transferase(Phosphotransferase) domain 1"/>
    <property type="match status" value="1"/>
</dbReference>
<evidence type="ECO:0000313" key="15">
    <source>
        <dbReference type="WBParaSite" id="EN70_710"/>
    </source>
</evidence>
<keyword evidence="5" id="KW-0547">Nucleotide-binding</keyword>
<evidence type="ECO:0000256" key="2">
    <source>
        <dbReference type="ARBA" id="ARBA00022527"/>
    </source>
</evidence>
<dbReference type="PANTHER" id="PTHR24056:SF334">
    <property type="entry name" value="CYCLIN-DEPENDENT KINASE 1"/>
    <property type="match status" value="1"/>
</dbReference>